<keyword evidence="4" id="KW-1185">Reference proteome</keyword>
<evidence type="ECO:0000256" key="1">
    <source>
        <dbReference type="ARBA" id="ARBA00023004"/>
    </source>
</evidence>
<dbReference type="InterPro" id="IPR053184">
    <property type="entry name" value="FeoA-like"/>
</dbReference>
<dbReference type="OrthoDB" id="9811076at2"/>
<dbReference type="PANTHER" id="PTHR43151:SF1">
    <property type="entry name" value="SSR2333 PROTEIN"/>
    <property type="match status" value="1"/>
</dbReference>
<dbReference type="STRING" id="349095.SAMN05660299_01484"/>
<evidence type="ECO:0000313" key="3">
    <source>
        <dbReference type="EMBL" id="SDM76135.1"/>
    </source>
</evidence>
<keyword evidence="1" id="KW-0408">Iron</keyword>
<reference evidence="3 4" key="1">
    <citation type="submission" date="2016-10" db="EMBL/GenBank/DDBJ databases">
        <authorList>
            <person name="de Groot N.N."/>
        </authorList>
    </citation>
    <scope>NUCLEOTIDE SEQUENCE [LARGE SCALE GENOMIC DNA]</scope>
    <source>
        <strain evidence="3 4">DSM 16981</strain>
    </source>
</reference>
<dbReference type="RefSeq" id="WP_091650044.1">
    <property type="nucleotide sequence ID" value="NZ_FNHQ01000013.1"/>
</dbReference>
<evidence type="ECO:0000313" key="4">
    <source>
        <dbReference type="Proteomes" id="UP000199309"/>
    </source>
</evidence>
<name>A0A1G9VWA0_9FIRM</name>
<dbReference type="Pfam" id="PF04023">
    <property type="entry name" value="FeoA"/>
    <property type="match status" value="1"/>
</dbReference>
<dbReference type="AlphaFoldDB" id="A0A1G9VWA0"/>
<dbReference type="InterPro" id="IPR008988">
    <property type="entry name" value="Transcriptional_repressor_C"/>
</dbReference>
<accession>A0A1G9VWA0</accession>
<dbReference type="PANTHER" id="PTHR43151">
    <property type="entry name" value="FEOA FAMILY PROTEIN"/>
    <property type="match status" value="1"/>
</dbReference>
<dbReference type="InterPro" id="IPR038157">
    <property type="entry name" value="FeoA_core_dom"/>
</dbReference>
<feature type="domain" description="Ferrous iron transporter FeoA-like" evidence="2">
    <location>
        <begin position="1"/>
        <end position="72"/>
    </location>
</feature>
<proteinExistence type="predicted"/>
<dbReference type="SMART" id="SM00899">
    <property type="entry name" value="FeoA"/>
    <property type="match status" value="1"/>
</dbReference>
<organism evidence="3 4">
    <name type="scientific">Megasphaera paucivorans</name>
    <dbReference type="NCBI Taxonomy" id="349095"/>
    <lineage>
        <taxon>Bacteria</taxon>
        <taxon>Bacillati</taxon>
        <taxon>Bacillota</taxon>
        <taxon>Negativicutes</taxon>
        <taxon>Veillonellales</taxon>
        <taxon>Veillonellaceae</taxon>
        <taxon>Megasphaera</taxon>
    </lineage>
</organism>
<protein>
    <submittedName>
        <fullName evidence="3">Ferrous iron transport protein A</fullName>
    </submittedName>
</protein>
<dbReference type="SUPFAM" id="SSF50037">
    <property type="entry name" value="C-terminal domain of transcriptional repressors"/>
    <property type="match status" value="1"/>
</dbReference>
<dbReference type="Gene3D" id="2.30.30.90">
    <property type="match status" value="1"/>
</dbReference>
<dbReference type="InterPro" id="IPR007167">
    <property type="entry name" value="Fe-transptr_FeoA-like"/>
</dbReference>
<dbReference type="GO" id="GO:0046914">
    <property type="term" value="F:transition metal ion binding"/>
    <property type="evidence" value="ECO:0007669"/>
    <property type="project" value="InterPro"/>
</dbReference>
<dbReference type="Proteomes" id="UP000199309">
    <property type="component" value="Unassembled WGS sequence"/>
</dbReference>
<gene>
    <name evidence="3" type="ORF">SAMN05660299_01484</name>
</gene>
<evidence type="ECO:0000259" key="2">
    <source>
        <dbReference type="SMART" id="SM00899"/>
    </source>
</evidence>
<dbReference type="EMBL" id="FNHQ01000013">
    <property type="protein sequence ID" value="SDM76135.1"/>
    <property type="molecule type" value="Genomic_DNA"/>
</dbReference>
<sequence>MTLDQGKVGMTYLVEELSLPTKMEKRLQALGMTKGTKIAVLNNKNAGTLIIKVRGTRLAIGKGISSRIQVRS</sequence>